<name>A0ABV6V6U7_9ACTN</name>
<dbReference type="Gene3D" id="3.40.190.10">
    <property type="entry name" value="Periplasmic binding protein-like II"/>
    <property type="match status" value="2"/>
</dbReference>
<dbReference type="PANTHER" id="PTHR43649">
    <property type="entry name" value="ARABINOSE-BINDING PROTEIN-RELATED"/>
    <property type="match status" value="1"/>
</dbReference>
<gene>
    <name evidence="1" type="ORF">ACEZDG_08970</name>
</gene>
<sequence length="409" mass="42235">MALTACGSSSSSKPAASSSGGGSTTIKLLAADYGTAGGPDSSQTYWQGIADAFHAANPTITVKVQTIAWDNWSQVQTLIQNKQYPDILEGDAPQELAANGLLYPLTDVMSASTISNLIPVFAKQEDDANGTAYGAPFTTSARALFYNKKLFAAAKIAAPPTTWADLQADAAKIKALGNGTIGYGLPLGSEEAQAESYIWMLGNGGGYVDDSGKYAINSPANIETFNFLTSLVKAGDTQPSPATTNRQTIWDDFAAGQVGMAGGSGALIGGITKAGKLTAADWGVTTMPGKSGPLTKSLAVHDDITAFKAGGHAAEIKKFLDFAYSDKYQIQFDNEYNLLPATTSASTAISASNPVAAGFLATVPNAVVYPNQTNWNSLSALVKKDIGTAAQGTSPATVLGDLQKSATSN</sequence>
<proteinExistence type="predicted"/>
<dbReference type="InterPro" id="IPR006059">
    <property type="entry name" value="SBP"/>
</dbReference>
<keyword evidence="2" id="KW-1185">Reference proteome</keyword>
<evidence type="ECO:0000313" key="2">
    <source>
        <dbReference type="Proteomes" id="UP001592582"/>
    </source>
</evidence>
<dbReference type="Pfam" id="PF01547">
    <property type="entry name" value="SBP_bac_1"/>
    <property type="match status" value="1"/>
</dbReference>
<dbReference type="EMBL" id="JBHEZX010000003">
    <property type="protein sequence ID" value="MFC1409413.1"/>
    <property type="molecule type" value="Genomic_DNA"/>
</dbReference>
<reference evidence="1 2" key="1">
    <citation type="submission" date="2024-09" db="EMBL/GenBank/DDBJ databases">
        <authorList>
            <person name="Lee S.D."/>
        </authorList>
    </citation>
    <scope>NUCLEOTIDE SEQUENCE [LARGE SCALE GENOMIC DNA]</scope>
    <source>
        <strain evidence="1 2">N1-1</strain>
    </source>
</reference>
<accession>A0ABV6V6U7</accession>
<dbReference type="PANTHER" id="PTHR43649:SF30">
    <property type="entry name" value="ABC TRANSPORTER SUBSTRATE-BINDING PROTEIN"/>
    <property type="match status" value="1"/>
</dbReference>
<comment type="caution">
    <text evidence="1">The sequence shown here is derived from an EMBL/GenBank/DDBJ whole genome shotgun (WGS) entry which is preliminary data.</text>
</comment>
<protein>
    <submittedName>
        <fullName evidence="1">Extracellular solute-binding protein</fullName>
    </submittedName>
</protein>
<dbReference type="SUPFAM" id="SSF53850">
    <property type="entry name" value="Periplasmic binding protein-like II"/>
    <property type="match status" value="1"/>
</dbReference>
<dbReference type="InterPro" id="IPR050490">
    <property type="entry name" value="Bact_solute-bd_prot1"/>
</dbReference>
<dbReference type="Proteomes" id="UP001592582">
    <property type="component" value="Unassembled WGS sequence"/>
</dbReference>
<evidence type="ECO:0000313" key="1">
    <source>
        <dbReference type="EMBL" id="MFC1409413.1"/>
    </source>
</evidence>
<organism evidence="1 2">
    <name type="scientific">Streptacidiphilus alkalitolerans</name>
    <dbReference type="NCBI Taxonomy" id="3342712"/>
    <lineage>
        <taxon>Bacteria</taxon>
        <taxon>Bacillati</taxon>
        <taxon>Actinomycetota</taxon>
        <taxon>Actinomycetes</taxon>
        <taxon>Kitasatosporales</taxon>
        <taxon>Streptomycetaceae</taxon>
        <taxon>Streptacidiphilus</taxon>
    </lineage>
</organism>